<gene>
    <name evidence="3" type="ORF">GBG18_03390</name>
    <name evidence="2" type="ORF">GBG19_08530</name>
</gene>
<evidence type="ECO:0000256" key="1">
    <source>
        <dbReference type="SAM" id="Coils"/>
    </source>
</evidence>
<organism evidence="2 5">
    <name type="scientific">Poseidonibacter ostreae</name>
    <dbReference type="NCBI Taxonomy" id="2654171"/>
    <lineage>
        <taxon>Bacteria</taxon>
        <taxon>Pseudomonadati</taxon>
        <taxon>Campylobacterota</taxon>
        <taxon>Epsilonproteobacteria</taxon>
        <taxon>Campylobacterales</taxon>
        <taxon>Arcobacteraceae</taxon>
        <taxon>Poseidonibacter</taxon>
    </lineage>
</organism>
<evidence type="ECO:0000313" key="2">
    <source>
        <dbReference type="EMBL" id="KAB7888646.1"/>
    </source>
</evidence>
<dbReference type="Proteomes" id="UP000472839">
    <property type="component" value="Unassembled WGS sequence"/>
</dbReference>
<comment type="caution">
    <text evidence="2">The sequence shown here is derived from an EMBL/GenBank/DDBJ whole genome shotgun (WGS) entry which is preliminary data.</text>
</comment>
<keyword evidence="4" id="KW-1185">Reference proteome</keyword>
<evidence type="ECO:0000313" key="3">
    <source>
        <dbReference type="EMBL" id="KAB7892307.1"/>
    </source>
</evidence>
<name>A0A6L4WS10_9BACT</name>
<protein>
    <submittedName>
        <fullName evidence="2">Uncharacterized protein</fullName>
    </submittedName>
</protein>
<feature type="coiled-coil region" evidence="1">
    <location>
        <begin position="157"/>
        <end position="193"/>
    </location>
</feature>
<dbReference type="EMBL" id="WFKK01000022">
    <property type="protein sequence ID" value="KAB7888646.1"/>
    <property type="molecule type" value="Genomic_DNA"/>
</dbReference>
<evidence type="ECO:0000313" key="5">
    <source>
        <dbReference type="Proteomes" id="UP000472839"/>
    </source>
</evidence>
<sequence length="194" mass="23059">MKKFFLFLILINLVYGSEYPNDVLGVKLSEKAKIWNSMEQRYGFSDADTVDTYLLKPITYNKMFESLIFDVSKKSNKVFRIKAFSIKFNSIEECSSANKMIENTLMQKYKKLKRVKSLPYVRFEFKTKNKHIQVYTGCSGHKNTFNEEYNFTYGLIDKNLEKEVKIFEKELKQKKLEEKNKENKEKLKGFLNKI</sequence>
<proteinExistence type="predicted"/>
<dbReference type="EMBL" id="WFKJ01000006">
    <property type="protein sequence ID" value="KAB7892307.1"/>
    <property type="molecule type" value="Genomic_DNA"/>
</dbReference>
<dbReference type="Proteomes" id="UP000461010">
    <property type="component" value="Unassembled WGS sequence"/>
</dbReference>
<evidence type="ECO:0000313" key="4">
    <source>
        <dbReference type="Proteomes" id="UP000461010"/>
    </source>
</evidence>
<dbReference type="AlphaFoldDB" id="A0A6L4WS10"/>
<dbReference type="RefSeq" id="WP_152188410.1">
    <property type="nucleotide sequence ID" value="NZ_WFKI01000006.1"/>
</dbReference>
<accession>A0A6L4WS10</accession>
<keyword evidence="1" id="KW-0175">Coiled coil</keyword>
<reference evidence="4 5" key="1">
    <citation type="submission" date="2019-10" db="EMBL/GenBank/DDBJ databases">
        <title>Poseidonibacter ostreae sp. nov., isolated from the gut of the Ostrea denselamellosa.</title>
        <authorList>
            <person name="Choi A."/>
        </authorList>
    </citation>
    <scope>NUCLEOTIDE SEQUENCE [LARGE SCALE GENOMIC DNA]</scope>
    <source>
        <strain evidence="2 5">SJOD-M-33</strain>
        <strain evidence="3 4">SJOD-M-5</strain>
    </source>
</reference>